<dbReference type="InterPro" id="IPR015813">
    <property type="entry name" value="Pyrv/PenolPyrv_kinase-like_dom"/>
</dbReference>
<dbReference type="InterPro" id="IPR039556">
    <property type="entry name" value="ICL/PEPM"/>
</dbReference>
<evidence type="ECO:0000313" key="2">
    <source>
        <dbReference type="Proteomes" id="UP000494222"/>
    </source>
</evidence>
<dbReference type="GO" id="GO:0016829">
    <property type="term" value="F:lyase activity"/>
    <property type="evidence" value="ECO:0007669"/>
    <property type="project" value="UniProtKB-KW"/>
</dbReference>
<dbReference type="Proteomes" id="UP000494222">
    <property type="component" value="Unassembled WGS sequence"/>
</dbReference>
<dbReference type="SUPFAM" id="SSF51621">
    <property type="entry name" value="Phosphoenolpyruvate/pyruvate domain"/>
    <property type="match status" value="1"/>
</dbReference>
<dbReference type="Pfam" id="PF13714">
    <property type="entry name" value="PEP_mutase"/>
    <property type="match status" value="1"/>
</dbReference>
<organism evidence="1 2">
    <name type="scientific">Burkholderia latens</name>
    <dbReference type="NCBI Taxonomy" id="488446"/>
    <lineage>
        <taxon>Bacteria</taxon>
        <taxon>Pseudomonadati</taxon>
        <taxon>Pseudomonadota</taxon>
        <taxon>Betaproteobacteria</taxon>
        <taxon>Burkholderiales</taxon>
        <taxon>Burkholderiaceae</taxon>
        <taxon>Burkholderia</taxon>
        <taxon>Burkholderia cepacia complex</taxon>
    </lineage>
</organism>
<dbReference type="Gene3D" id="3.20.20.60">
    <property type="entry name" value="Phosphoenolpyruvate-binding domains"/>
    <property type="match status" value="1"/>
</dbReference>
<dbReference type="AlphaFoldDB" id="A0A6P2GZK5"/>
<dbReference type="CDD" id="cd00377">
    <property type="entry name" value="ICL_PEPM"/>
    <property type="match status" value="1"/>
</dbReference>
<dbReference type="Gene3D" id="6.10.250.2750">
    <property type="match status" value="1"/>
</dbReference>
<accession>A0A6P2GZK5</accession>
<gene>
    <name evidence="1" type="ORF">BLA24064_00224</name>
</gene>
<name>A0A6P2GZK5_9BURK</name>
<evidence type="ECO:0000313" key="1">
    <source>
        <dbReference type="EMBL" id="VWB08745.1"/>
    </source>
</evidence>
<sequence>MLVVAGFPLDAAQPVTFDCDADVRKQIAVPFVRFDESRPRARAAATATCRDIDISLRPEPSRNRARVCWRLQTEETTMTESDLQFRQAEAFRALHVRPGAFIIPNPWDAGSARLLAMAGFDALATTSAGFAYSRGRPDNAIGRDEMLAHIAEIVAAGSLPVSADLENGFGDAPATVAETIRLAAGAGAVGGSIEDATGRADAPIYPHDAAVERIAAAVDAARALPFPFTLTARCENYLHGRRDLADTIARLVAYRDAGADVLYAPGLTDPDDIAAVTRAVVAPVNVVMGLQGGLLSVDALAALGVKRVSVGGALARTALGAFLRAATEMARDGTFTFAQGAVPGRDLDRWFSAPDNSPVEFAR</sequence>
<dbReference type="PANTHER" id="PTHR42905">
    <property type="entry name" value="PHOSPHOENOLPYRUVATE CARBOXYLASE"/>
    <property type="match status" value="1"/>
</dbReference>
<dbReference type="InterPro" id="IPR040442">
    <property type="entry name" value="Pyrv_kinase-like_dom_sf"/>
</dbReference>
<keyword evidence="1" id="KW-0456">Lyase</keyword>
<dbReference type="PANTHER" id="PTHR42905:SF16">
    <property type="entry name" value="CARBOXYPHOSPHONOENOLPYRUVATE PHOSPHONOMUTASE-LIKE PROTEIN (AFU_ORTHOLOGUE AFUA_5G07230)"/>
    <property type="match status" value="1"/>
</dbReference>
<protein>
    <submittedName>
        <fullName evidence="1">2-methylisocitrate lyase</fullName>
    </submittedName>
</protein>
<dbReference type="EMBL" id="CABVPL010000001">
    <property type="protein sequence ID" value="VWB08745.1"/>
    <property type="molecule type" value="Genomic_DNA"/>
</dbReference>
<proteinExistence type="predicted"/>
<reference evidence="1 2" key="1">
    <citation type="submission" date="2019-09" db="EMBL/GenBank/DDBJ databases">
        <authorList>
            <person name="Depoorter E."/>
        </authorList>
    </citation>
    <scope>NUCLEOTIDE SEQUENCE [LARGE SCALE GENOMIC DNA]</scope>
    <source>
        <strain evidence="1">LMG 24064</strain>
    </source>
</reference>